<dbReference type="PANTHER" id="PTHR24160">
    <property type="entry name" value="ANKYRIN REPEAT DOMAIN-CONTAINING PROTEIN 53"/>
    <property type="match status" value="1"/>
</dbReference>
<dbReference type="OrthoDB" id="10254927at2759"/>
<dbReference type="Pfam" id="PF12796">
    <property type="entry name" value="Ank_2"/>
    <property type="match status" value="1"/>
</dbReference>
<dbReference type="GO" id="GO:0000922">
    <property type="term" value="C:spindle pole"/>
    <property type="evidence" value="ECO:0007669"/>
    <property type="project" value="TreeGrafter"/>
</dbReference>
<dbReference type="STRING" id="244447.ENSCSEP00000006215"/>
<dbReference type="GO" id="GO:0007080">
    <property type="term" value="P:mitotic metaphase chromosome alignment"/>
    <property type="evidence" value="ECO:0007669"/>
    <property type="project" value="TreeGrafter"/>
</dbReference>
<dbReference type="Ensembl" id="ENSCSET00000006284.1">
    <property type="protein sequence ID" value="ENSCSEP00000006215.1"/>
    <property type="gene ID" value="ENSCSEG00000004010.1"/>
</dbReference>
<dbReference type="RefSeq" id="XP_024913578.1">
    <property type="nucleotide sequence ID" value="XM_025057810.1"/>
</dbReference>
<keyword evidence="4" id="KW-1185">Reference proteome</keyword>
<keyword evidence="1" id="KW-0040">ANK repeat</keyword>
<dbReference type="GeneTree" id="ENSGT00390000005650"/>
<evidence type="ECO:0000313" key="4">
    <source>
        <dbReference type="Proteomes" id="UP000265120"/>
    </source>
</evidence>
<dbReference type="Proteomes" id="UP000265120">
    <property type="component" value="Chromosome 1"/>
</dbReference>
<feature type="region of interest" description="Disordered" evidence="2">
    <location>
        <begin position="1"/>
        <end position="34"/>
    </location>
</feature>
<dbReference type="GO" id="GO:1902412">
    <property type="term" value="P:regulation of mitotic cytokinesis"/>
    <property type="evidence" value="ECO:0007669"/>
    <property type="project" value="InterPro"/>
</dbReference>
<dbReference type="InterPro" id="IPR002110">
    <property type="entry name" value="Ankyrin_rpt"/>
</dbReference>
<dbReference type="PANTHER" id="PTHR24160:SF1">
    <property type="entry name" value="ANKYRIN REPEAT DOMAIN-CONTAINING PROTEIN 53"/>
    <property type="match status" value="1"/>
</dbReference>
<evidence type="ECO:0000313" key="3">
    <source>
        <dbReference type="Ensembl" id="ENSCSEP00000006215.1"/>
    </source>
</evidence>
<reference evidence="3" key="2">
    <citation type="submission" date="2025-08" db="UniProtKB">
        <authorList>
            <consortium name="Ensembl"/>
        </authorList>
    </citation>
    <scope>IDENTIFICATION</scope>
</reference>
<evidence type="ECO:0000256" key="1">
    <source>
        <dbReference type="PROSITE-ProRule" id="PRU00023"/>
    </source>
</evidence>
<feature type="compositionally biased region" description="Basic and acidic residues" evidence="2">
    <location>
        <begin position="214"/>
        <end position="224"/>
    </location>
</feature>
<dbReference type="PROSITE" id="PS50088">
    <property type="entry name" value="ANK_REPEAT"/>
    <property type="match status" value="2"/>
</dbReference>
<organism evidence="3 4">
    <name type="scientific">Cynoglossus semilaevis</name>
    <name type="common">Tongue sole</name>
    <dbReference type="NCBI Taxonomy" id="244447"/>
    <lineage>
        <taxon>Eukaryota</taxon>
        <taxon>Metazoa</taxon>
        <taxon>Chordata</taxon>
        <taxon>Craniata</taxon>
        <taxon>Vertebrata</taxon>
        <taxon>Euteleostomi</taxon>
        <taxon>Actinopterygii</taxon>
        <taxon>Neopterygii</taxon>
        <taxon>Teleostei</taxon>
        <taxon>Neoteleostei</taxon>
        <taxon>Acanthomorphata</taxon>
        <taxon>Carangaria</taxon>
        <taxon>Pleuronectiformes</taxon>
        <taxon>Pleuronectoidei</taxon>
        <taxon>Cynoglossidae</taxon>
        <taxon>Cynoglossinae</taxon>
        <taxon>Cynoglossus</taxon>
    </lineage>
</organism>
<feature type="compositionally biased region" description="Basic and acidic residues" evidence="2">
    <location>
        <begin position="250"/>
        <end position="262"/>
    </location>
</feature>
<dbReference type="AlphaFoldDB" id="A0A3P8V166"/>
<dbReference type="Gene3D" id="1.25.40.20">
    <property type="entry name" value="Ankyrin repeat-containing domain"/>
    <property type="match status" value="1"/>
</dbReference>
<evidence type="ECO:0000256" key="2">
    <source>
        <dbReference type="SAM" id="MobiDB-lite"/>
    </source>
</evidence>
<protein>
    <submittedName>
        <fullName evidence="3">Ankyrin repeat domain 53</fullName>
    </submittedName>
</protein>
<dbReference type="GeneID" id="103388543"/>
<feature type="region of interest" description="Disordered" evidence="2">
    <location>
        <begin position="212"/>
        <end position="235"/>
    </location>
</feature>
<dbReference type="OMA" id="NHRICAR"/>
<dbReference type="InterPro" id="IPR042335">
    <property type="entry name" value="ANKRD53"/>
</dbReference>
<feature type="repeat" description="ANK" evidence="1">
    <location>
        <begin position="122"/>
        <end position="154"/>
    </location>
</feature>
<feature type="compositionally biased region" description="Basic residues" evidence="2">
    <location>
        <begin position="8"/>
        <end position="20"/>
    </location>
</feature>
<dbReference type="CTD" id="79998"/>
<feature type="repeat" description="ANK" evidence="1">
    <location>
        <begin position="85"/>
        <end position="121"/>
    </location>
</feature>
<dbReference type="InParanoid" id="A0A3P8V166"/>
<name>A0A3P8V166_CYNSE</name>
<dbReference type="SMART" id="SM00248">
    <property type="entry name" value="ANK"/>
    <property type="match status" value="4"/>
</dbReference>
<accession>A0A3P8V166</accession>
<proteinExistence type="predicted"/>
<dbReference type="InterPro" id="IPR036770">
    <property type="entry name" value="Ankyrin_rpt-contain_sf"/>
</dbReference>
<feature type="region of interest" description="Disordered" evidence="2">
    <location>
        <begin position="250"/>
        <end position="270"/>
    </location>
</feature>
<dbReference type="GO" id="GO:0060236">
    <property type="term" value="P:regulation of mitotic spindle organization"/>
    <property type="evidence" value="ECO:0007669"/>
    <property type="project" value="TreeGrafter"/>
</dbReference>
<sequence length="389" mass="43672">METDNKGRTGRHGTKHKTRKPSGSDSKHGNAPPCVQAVDSVDVSVKPRGLSSLHMLCLYGQLAELQRLLSSSSAGAAQINSRDSQGHRPLHMLMSSQSSPRTSACLRVLLENGAEANVTSDVGQTPLHMAASEGLLNCVEILVQAGADVTLQDTMGHTPLDMARIWCHRKVARYLKSCMWEEAKKKEMKEIRRANVLYTDLVAMVKFSDVSPKTQEEKMSETSKQKSHPKHTKVPVSQYHVQCLSLNEDRPHQERKSLKKEQNNLQKIDVSKIPPDLQFKNITTSLQRRSTSEPDLRDSVTLWKDRHSGRPQYTTKWNCVPQTAPDLPLNVLKKVLFPKAFPSRILGSQDFQPQNISEVQHKGRSRGRSTSTWTEVAMHLVHMLEPGHY</sequence>
<dbReference type="PROSITE" id="PS50297">
    <property type="entry name" value="ANK_REP_REGION"/>
    <property type="match status" value="1"/>
</dbReference>
<dbReference type="SUPFAM" id="SSF48403">
    <property type="entry name" value="Ankyrin repeat"/>
    <property type="match status" value="1"/>
</dbReference>
<reference evidence="3 4" key="1">
    <citation type="journal article" date="2014" name="Nat. Genet.">
        <title>Whole-genome sequence of a flatfish provides insights into ZW sex chromosome evolution and adaptation to a benthic lifestyle.</title>
        <authorList>
            <person name="Chen S."/>
            <person name="Zhang G."/>
            <person name="Shao C."/>
            <person name="Huang Q."/>
            <person name="Liu G."/>
            <person name="Zhang P."/>
            <person name="Song W."/>
            <person name="An N."/>
            <person name="Chalopin D."/>
            <person name="Volff J.N."/>
            <person name="Hong Y."/>
            <person name="Li Q."/>
            <person name="Sha Z."/>
            <person name="Zhou H."/>
            <person name="Xie M."/>
            <person name="Yu Q."/>
            <person name="Liu Y."/>
            <person name="Xiang H."/>
            <person name="Wang N."/>
            <person name="Wu K."/>
            <person name="Yang C."/>
            <person name="Zhou Q."/>
            <person name="Liao X."/>
            <person name="Yang L."/>
            <person name="Hu Q."/>
            <person name="Zhang J."/>
            <person name="Meng L."/>
            <person name="Jin L."/>
            <person name="Tian Y."/>
            <person name="Lian J."/>
            <person name="Yang J."/>
            <person name="Miao G."/>
            <person name="Liu S."/>
            <person name="Liang Z."/>
            <person name="Yan F."/>
            <person name="Li Y."/>
            <person name="Sun B."/>
            <person name="Zhang H."/>
            <person name="Zhang J."/>
            <person name="Zhu Y."/>
            <person name="Du M."/>
            <person name="Zhao Y."/>
            <person name="Schartl M."/>
            <person name="Tang Q."/>
            <person name="Wang J."/>
        </authorList>
    </citation>
    <scope>NUCLEOTIDE SEQUENCE</scope>
</reference>
<reference evidence="3" key="3">
    <citation type="submission" date="2025-09" db="UniProtKB">
        <authorList>
            <consortium name="Ensembl"/>
        </authorList>
    </citation>
    <scope>IDENTIFICATION</scope>
</reference>
<dbReference type="GO" id="GO:0031116">
    <property type="term" value="P:positive regulation of microtubule polymerization"/>
    <property type="evidence" value="ECO:0007669"/>
    <property type="project" value="TreeGrafter"/>
</dbReference>